<dbReference type="InterPro" id="IPR029063">
    <property type="entry name" value="SAM-dependent_MTases_sf"/>
</dbReference>
<evidence type="ECO:0000256" key="8">
    <source>
        <dbReference type="SAM" id="MobiDB-lite"/>
    </source>
</evidence>
<dbReference type="GO" id="GO:0008168">
    <property type="term" value="F:methyltransferase activity"/>
    <property type="evidence" value="ECO:0007669"/>
    <property type="project" value="UniProtKB-KW"/>
</dbReference>
<keyword evidence="5" id="KW-0677">Repeat</keyword>
<keyword evidence="3" id="KW-0808">Transferase</keyword>
<feature type="region of interest" description="Disordered" evidence="8">
    <location>
        <begin position="313"/>
        <end position="359"/>
    </location>
</feature>
<organism evidence="10 11">
    <name type="scientific">Ziziphus jujuba var. spinosa</name>
    <dbReference type="NCBI Taxonomy" id="714518"/>
    <lineage>
        <taxon>Eukaryota</taxon>
        <taxon>Viridiplantae</taxon>
        <taxon>Streptophyta</taxon>
        <taxon>Embryophyta</taxon>
        <taxon>Tracheophyta</taxon>
        <taxon>Spermatophyta</taxon>
        <taxon>Magnoliopsida</taxon>
        <taxon>eudicotyledons</taxon>
        <taxon>Gunneridae</taxon>
        <taxon>Pentapetalae</taxon>
        <taxon>rosids</taxon>
        <taxon>fabids</taxon>
        <taxon>Rosales</taxon>
        <taxon>Rhamnaceae</taxon>
        <taxon>Paliureae</taxon>
        <taxon>Ziziphus</taxon>
    </lineage>
</organism>
<dbReference type="Proteomes" id="UP000813462">
    <property type="component" value="Unassembled WGS sequence"/>
</dbReference>
<evidence type="ECO:0000259" key="9">
    <source>
        <dbReference type="PROSITE" id="PS51680"/>
    </source>
</evidence>
<dbReference type="Gene3D" id="3.40.50.150">
    <property type="entry name" value="Vaccinia Virus protein VP39"/>
    <property type="match status" value="1"/>
</dbReference>
<comment type="caution">
    <text evidence="10">The sequence shown here is derived from an EMBL/GenBank/DDBJ whole genome shotgun (WGS) entry which is preliminary data.</text>
</comment>
<keyword evidence="4" id="KW-0949">S-adenosyl-L-methionine</keyword>
<protein>
    <recommendedName>
        <fullName evidence="9">SAM-dependent MTase DRM-type domain-containing protein</fullName>
    </recommendedName>
</protein>
<dbReference type="InterPro" id="IPR050390">
    <property type="entry name" value="C5-Methyltransferase"/>
</dbReference>
<gene>
    <name evidence="10" type="ORF">FEM48_Zijuj12G0210100</name>
</gene>
<evidence type="ECO:0000256" key="2">
    <source>
        <dbReference type="ARBA" id="ARBA00022603"/>
    </source>
</evidence>
<evidence type="ECO:0000256" key="5">
    <source>
        <dbReference type="ARBA" id="ARBA00022737"/>
    </source>
</evidence>
<keyword evidence="2" id="KW-0489">Methyltransferase</keyword>
<dbReference type="PANTHER" id="PTHR23068">
    <property type="entry name" value="DNA CYTOSINE-5- -METHYLTRANSFERASE 3-RELATED"/>
    <property type="match status" value="1"/>
</dbReference>
<accession>A0A978UFI7</accession>
<dbReference type="PROSITE" id="PS51680">
    <property type="entry name" value="SAM_MT_DRM"/>
    <property type="match status" value="1"/>
</dbReference>
<evidence type="ECO:0000256" key="1">
    <source>
        <dbReference type="ARBA" id="ARBA00004123"/>
    </source>
</evidence>
<proteinExistence type="predicted"/>
<dbReference type="PANTHER" id="PTHR23068:SF11">
    <property type="entry name" value="INACTIVE DNA (CYTOSINE-5)-METHYLTRANSFERASE DRM3-RELATED"/>
    <property type="match status" value="1"/>
</dbReference>
<dbReference type="AlphaFoldDB" id="A0A978UFI7"/>
<reference evidence="10" key="1">
    <citation type="journal article" date="2021" name="Front. Plant Sci.">
        <title>Chromosome-Scale Genome Assembly for Chinese Sour Jujube and Insights Into Its Genome Evolution and Domestication Signature.</title>
        <authorList>
            <person name="Shen L.-Y."/>
            <person name="Luo H."/>
            <person name="Wang X.-L."/>
            <person name="Wang X.-M."/>
            <person name="Qiu X.-J."/>
            <person name="Liu H."/>
            <person name="Zhou S.-S."/>
            <person name="Jia K.-H."/>
            <person name="Nie S."/>
            <person name="Bao Y.-T."/>
            <person name="Zhang R.-G."/>
            <person name="Yun Q.-Z."/>
            <person name="Chai Y.-H."/>
            <person name="Lu J.-Y."/>
            <person name="Li Y."/>
            <person name="Zhao S.-W."/>
            <person name="Mao J.-F."/>
            <person name="Jia S.-G."/>
            <person name="Mao Y.-M."/>
        </authorList>
    </citation>
    <scope>NUCLEOTIDE SEQUENCE</scope>
    <source>
        <strain evidence="10">AT0</strain>
        <tissue evidence="10">Leaf</tissue>
    </source>
</reference>
<dbReference type="GO" id="GO:0003677">
    <property type="term" value="F:DNA binding"/>
    <property type="evidence" value="ECO:0007669"/>
    <property type="project" value="UniProtKB-KW"/>
</dbReference>
<evidence type="ECO:0000256" key="6">
    <source>
        <dbReference type="ARBA" id="ARBA00023125"/>
    </source>
</evidence>
<dbReference type="GO" id="GO:0005634">
    <property type="term" value="C:nucleus"/>
    <property type="evidence" value="ECO:0007669"/>
    <property type="project" value="UniProtKB-SubCell"/>
</dbReference>
<sequence>MGFRPSLVYKVIEEKGEDDVDLILETPFAYSAPQKSNSESSDSRDSLFDDNGISSPLEIATLIQPKEEPEIANEIDDGKRASLLMMNFSVNEVEFSIDKLSEDAPVDELVDFIVAAQIAERFEKDTDDTSRNDEEKNEVLIDSYSVVIQFMTFLDMWKLLVDYETGHWNSLMISAILAHLRFKNSNSLSGGQYIVEMSIMVYTIRKIEYRKYLLVALLKINSLSTVLPPCVPFFSSFLPYLATRISIMKPCLGQWTKLFVCWKWVSLRIRFHRQLKILVGSEAPILELADPIFKGRIPDKCRGKYKHHSTAANINHSQTRKGCNPDSMGGNPSYHSTAAHINHSQTRKGCKDDSMGMQDVLRNPSYDVKTENEDFSVDAPQSVDMNLEEAYLGKRPKEEYIDPTWEEEKIDPSLSTIGMANGNTSKNGNRMNRFYVVPKPPMTIEDAIPQTKKWWPPWDMTKQLSHINSETTGICQLCDRVGRMLAELRGQLSYEQIALHRLGIRLRDVVSVETSGMKRRILKRWWQNTGQSGELLQIEDIQRLTSSKLESLFGKFGGFELIICQNPCTGDSVAGLDSPSFYEFVRVLQRRLRIPSDSR</sequence>
<dbReference type="EMBL" id="JAEACU010000012">
    <property type="protein sequence ID" value="KAH7513530.1"/>
    <property type="molecule type" value="Genomic_DNA"/>
</dbReference>
<keyword evidence="6" id="KW-0238">DNA-binding</keyword>
<feature type="domain" description="SAM-dependent MTase DRM-type" evidence="9">
    <location>
        <begin position="368"/>
        <end position="598"/>
    </location>
</feature>
<keyword evidence="7" id="KW-0539">Nucleus</keyword>
<evidence type="ECO:0000313" key="10">
    <source>
        <dbReference type="EMBL" id="KAH7513530.1"/>
    </source>
</evidence>
<name>A0A978UFI7_ZIZJJ</name>
<dbReference type="GO" id="GO:0032259">
    <property type="term" value="P:methylation"/>
    <property type="evidence" value="ECO:0007669"/>
    <property type="project" value="UniProtKB-KW"/>
</dbReference>
<evidence type="ECO:0000256" key="4">
    <source>
        <dbReference type="ARBA" id="ARBA00022691"/>
    </source>
</evidence>
<dbReference type="InterPro" id="IPR030380">
    <property type="entry name" value="SAM_MeTfrase_DRM"/>
</dbReference>
<evidence type="ECO:0000313" key="11">
    <source>
        <dbReference type="Proteomes" id="UP000813462"/>
    </source>
</evidence>
<comment type="subcellular location">
    <subcellularLocation>
        <location evidence="1">Nucleus</location>
    </subcellularLocation>
</comment>
<evidence type="ECO:0000256" key="7">
    <source>
        <dbReference type="ARBA" id="ARBA00023242"/>
    </source>
</evidence>
<evidence type="ECO:0000256" key="3">
    <source>
        <dbReference type="ARBA" id="ARBA00022679"/>
    </source>
</evidence>